<dbReference type="AlphaFoldDB" id="A0A1L7H867"/>
<evidence type="ECO:0000313" key="10">
    <source>
        <dbReference type="EMBL" id="APU51272.1"/>
    </source>
</evidence>
<feature type="transmembrane region" description="Helical" evidence="9">
    <location>
        <begin position="56"/>
        <end position="81"/>
    </location>
</feature>
<keyword evidence="9" id="KW-0830">Ubiquinone</keyword>
<keyword evidence="9" id="KW-0520">NAD</keyword>
<geneLocation type="mitochondrion" evidence="10"/>
<dbReference type="GO" id="GO:0008137">
    <property type="term" value="F:NADH dehydrogenase (ubiquinone) activity"/>
    <property type="evidence" value="ECO:0007669"/>
    <property type="project" value="UniProtKB-UniRule"/>
</dbReference>
<dbReference type="PANTHER" id="PTHR11058:SF9">
    <property type="entry name" value="NADH-UBIQUINONE OXIDOREDUCTASE CHAIN 3"/>
    <property type="match status" value="1"/>
</dbReference>
<keyword evidence="4 9" id="KW-0813">Transport</keyword>
<feature type="transmembrane region" description="Helical" evidence="9">
    <location>
        <begin position="87"/>
        <end position="105"/>
    </location>
</feature>
<dbReference type="PANTHER" id="PTHR11058">
    <property type="entry name" value="NADH-UBIQUINONE OXIDOREDUCTASE CHAIN 3"/>
    <property type="match status" value="1"/>
</dbReference>
<organism evidence="10">
    <name type="scientific">Modiolus modiolus</name>
    <name type="common">Northern horsemussel</name>
    <name type="synonym">Mytilus modiolus</name>
    <dbReference type="NCBI Taxonomy" id="40256"/>
    <lineage>
        <taxon>Eukaryota</taxon>
        <taxon>Metazoa</taxon>
        <taxon>Spiralia</taxon>
        <taxon>Lophotrochozoa</taxon>
        <taxon>Mollusca</taxon>
        <taxon>Bivalvia</taxon>
        <taxon>Autobranchia</taxon>
        <taxon>Pteriomorphia</taxon>
        <taxon>Mytilida</taxon>
        <taxon>Mytiloidea</taxon>
        <taxon>Mytilidae</taxon>
        <taxon>Modiolinae</taxon>
        <taxon>Modiolus</taxon>
    </lineage>
</organism>
<accession>A0A1L7H867</accession>
<evidence type="ECO:0000256" key="2">
    <source>
        <dbReference type="ARBA" id="ARBA00008472"/>
    </source>
</evidence>
<dbReference type="EMBL" id="KX821783">
    <property type="protein sequence ID" value="APU51272.1"/>
    <property type="molecule type" value="Genomic_DNA"/>
</dbReference>
<evidence type="ECO:0000256" key="4">
    <source>
        <dbReference type="ARBA" id="ARBA00022448"/>
    </source>
</evidence>
<comment type="function">
    <text evidence="9">Core subunit of the mitochondrial membrane respiratory chain NADH dehydrogenase (Complex I) which catalyzes electron transfer from NADH through the respiratory chain, using ubiquinone as an electron acceptor. Essential for the catalytic activity of complex I.</text>
</comment>
<reference evidence="10" key="1">
    <citation type="journal article" date="2017" name="Gene">
        <title>Sequence motifs associated with paternal transmission of mitochondrial DNA in the horse mussel, Modiolus modiolus (Bivalvia: Mytilidae).</title>
        <authorList>
            <person name="Robicheau B.M."/>
            <person name="Breton S."/>
            <person name="Stewart D.T."/>
        </authorList>
    </citation>
    <scope>NUCLEOTIDE SEQUENCE</scope>
</reference>
<evidence type="ECO:0000256" key="1">
    <source>
        <dbReference type="ARBA" id="ARBA00004370"/>
    </source>
</evidence>
<dbReference type="InterPro" id="IPR000440">
    <property type="entry name" value="NADH_UbQ/plastoQ_OxRdtase_su3"/>
</dbReference>
<evidence type="ECO:0000256" key="9">
    <source>
        <dbReference type="RuleBase" id="RU003640"/>
    </source>
</evidence>
<feature type="transmembrane region" description="Helical" evidence="9">
    <location>
        <begin position="6"/>
        <end position="26"/>
    </location>
</feature>
<sequence>MRLFLSVLVLLVLSVGLLLLSMGVSFQASEGREKGSPYECGFECVNSARTSFSIRFFLLGVLFVVFDVEIVLLVPALFLVYGGLSSWGVSCFLLFMIALVLGCLYERREGSMDWVSDLKS</sequence>
<dbReference type="InterPro" id="IPR038430">
    <property type="entry name" value="NDAH_ubi_oxred_su3_sf"/>
</dbReference>
<keyword evidence="7 9" id="KW-0472">Membrane</keyword>
<dbReference type="GO" id="GO:0031966">
    <property type="term" value="C:mitochondrial membrane"/>
    <property type="evidence" value="ECO:0007669"/>
    <property type="project" value="UniProtKB-SubCell"/>
</dbReference>
<keyword evidence="9" id="KW-0249">Electron transport</keyword>
<name>A0A1L7H867_MODMO</name>
<keyword evidence="9" id="KW-0679">Respiratory chain</keyword>
<evidence type="ECO:0000256" key="3">
    <source>
        <dbReference type="ARBA" id="ARBA00021007"/>
    </source>
</evidence>
<keyword evidence="9 10" id="KW-0496">Mitochondrion</keyword>
<keyword evidence="9" id="KW-1278">Translocase</keyword>
<dbReference type="EC" id="7.1.1.2" evidence="9"/>
<dbReference type="Pfam" id="PF00507">
    <property type="entry name" value="Oxidored_q4"/>
    <property type="match status" value="1"/>
</dbReference>
<protein>
    <recommendedName>
        <fullName evidence="3 9">NADH-ubiquinone oxidoreductase chain 3</fullName>
        <ecNumber evidence="9">7.1.1.2</ecNumber>
    </recommendedName>
</protein>
<keyword evidence="6 9" id="KW-1133">Transmembrane helix</keyword>
<comment type="catalytic activity">
    <reaction evidence="8 9">
        <text>a ubiquinone + NADH + 5 H(+)(in) = a ubiquinol + NAD(+) + 4 H(+)(out)</text>
        <dbReference type="Rhea" id="RHEA:29091"/>
        <dbReference type="Rhea" id="RHEA-COMP:9565"/>
        <dbReference type="Rhea" id="RHEA-COMP:9566"/>
        <dbReference type="ChEBI" id="CHEBI:15378"/>
        <dbReference type="ChEBI" id="CHEBI:16389"/>
        <dbReference type="ChEBI" id="CHEBI:17976"/>
        <dbReference type="ChEBI" id="CHEBI:57540"/>
        <dbReference type="ChEBI" id="CHEBI:57945"/>
        <dbReference type="EC" id="7.1.1.2"/>
    </reaction>
</comment>
<proteinExistence type="inferred from homology"/>
<dbReference type="SMR" id="A0A1L7H867"/>
<comment type="subcellular location">
    <subcellularLocation>
        <location evidence="1">Membrane</location>
    </subcellularLocation>
    <subcellularLocation>
        <location evidence="9">Mitochondrion membrane</location>
        <topology evidence="9">Multi-pass membrane protein</topology>
    </subcellularLocation>
</comment>
<gene>
    <name evidence="10" type="primary">nad3</name>
</gene>
<evidence type="ECO:0000256" key="8">
    <source>
        <dbReference type="ARBA" id="ARBA00049551"/>
    </source>
</evidence>
<evidence type="ECO:0000256" key="7">
    <source>
        <dbReference type="ARBA" id="ARBA00023136"/>
    </source>
</evidence>
<dbReference type="GO" id="GO:0030964">
    <property type="term" value="C:NADH dehydrogenase complex"/>
    <property type="evidence" value="ECO:0007669"/>
    <property type="project" value="TreeGrafter"/>
</dbReference>
<evidence type="ECO:0000256" key="6">
    <source>
        <dbReference type="ARBA" id="ARBA00022989"/>
    </source>
</evidence>
<keyword evidence="5 9" id="KW-0812">Transmembrane</keyword>
<comment type="similarity">
    <text evidence="2 9">Belongs to the complex I subunit 3 family.</text>
</comment>
<dbReference type="Gene3D" id="1.20.58.1610">
    <property type="entry name" value="NADH:ubiquinone/plastoquinone oxidoreductase, chain 3"/>
    <property type="match status" value="1"/>
</dbReference>
<evidence type="ECO:0000256" key="5">
    <source>
        <dbReference type="ARBA" id="ARBA00022692"/>
    </source>
</evidence>